<reference evidence="9 10" key="1">
    <citation type="submission" date="2019-12" db="EMBL/GenBank/DDBJ databases">
        <title>Nitratireductor arenosus sp. nov., Isolated from sea sand, Jeju island, South Korea.</title>
        <authorList>
            <person name="Kim W."/>
        </authorList>
    </citation>
    <scope>NUCLEOTIDE SEQUENCE [LARGE SCALE GENOMIC DNA]</scope>
    <source>
        <strain evidence="9 10">CAU 1489</strain>
    </source>
</reference>
<dbReference type="NCBIfam" id="TIGR00786">
    <property type="entry name" value="dctM"/>
    <property type="match status" value="1"/>
</dbReference>
<evidence type="ECO:0000256" key="1">
    <source>
        <dbReference type="ARBA" id="ARBA00004429"/>
    </source>
</evidence>
<gene>
    <name evidence="9" type="ORF">GN330_01765</name>
</gene>
<keyword evidence="3 7" id="KW-0997">Cell inner membrane</keyword>
<sequence length="423" mass="44540">MIATLLLLLLLLLLVGVPTAYALAASAIAVIWLEGIPLTIAVQRMTAGVQSFPLLAIPLFILAGTLMNASGISERLFALTGALVGHIRGGMAYVNVLTNVFMSGISGSSLADCAATTRVFVPQMIKHGYDKGFSVGLTASAAVLAPIIPPSILLVIYGWQANVSIGDLFVAGIVPGLVIAIALVVTVAVMTRLRGFGRGAAFSAGKLRDAFFDASWALLMPVIIIVGFRMGIFTATEVAAIAAAYAFLVGVFVYRTLKVLELPRVFTSAARDTSSILVIAATAAPFGWILSIGQAPQQLLSFLSGFSDNPMLILLLINIILLVLGTFMETLVLIIILVPILLPLIETLGIDPVHFGIVMIINLVIGQLTPPLGVLMYVTCGISGTSIGQFMRSIKPFLVALIIALLAITYIPALALYPTALLR</sequence>
<evidence type="ECO:0000313" key="9">
    <source>
        <dbReference type="EMBL" id="MVA95983.1"/>
    </source>
</evidence>
<keyword evidence="4 7" id="KW-0812">Transmembrane</keyword>
<feature type="transmembrane region" description="Helical" evidence="7">
    <location>
        <begin position="100"/>
        <end position="121"/>
    </location>
</feature>
<name>A0A844QCX5_9HYPH</name>
<evidence type="ECO:0000313" key="10">
    <source>
        <dbReference type="Proteomes" id="UP000463224"/>
    </source>
</evidence>
<dbReference type="InterPro" id="IPR004681">
    <property type="entry name" value="TRAP_DctM"/>
</dbReference>
<dbReference type="Pfam" id="PF06808">
    <property type="entry name" value="DctM"/>
    <property type="match status" value="1"/>
</dbReference>
<comment type="subunit">
    <text evidence="7">The complex comprises the extracytoplasmic solute receptor protein and the two transmembrane proteins.</text>
</comment>
<dbReference type="GO" id="GO:0022857">
    <property type="term" value="F:transmembrane transporter activity"/>
    <property type="evidence" value="ECO:0007669"/>
    <property type="project" value="UniProtKB-UniRule"/>
</dbReference>
<dbReference type="PIRSF" id="PIRSF006066">
    <property type="entry name" value="HI0050"/>
    <property type="match status" value="1"/>
</dbReference>
<feature type="transmembrane region" description="Helical" evidence="7">
    <location>
        <begin position="311"/>
        <end position="341"/>
    </location>
</feature>
<comment type="subcellular location">
    <subcellularLocation>
        <location evidence="1 7">Cell inner membrane</location>
        <topology evidence="1 7">Multi-pass membrane protein</topology>
    </subcellularLocation>
</comment>
<proteinExistence type="inferred from homology"/>
<keyword evidence="6 7" id="KW-0472">Membrane</keyword>
<feature type="transmembrane region" description="Helical" evidence="7">
    <location>
        <begin position="133"/>
        <end position="156"/>
    </location>
</feature>
<feature type="transmembrane region" description="Helical" evidence="7">
    <location>
        <begin position="168"/>
        <end position="189"/>
    </location>
</feature>
<accession>A0A844QCX5</accession>
<dbReference type="EMBL" id="WPHG01000001">
    <property type="protein sequence ID" value="MVA95983.1"/>
    <property type="molecule type" value="Genomic_DNA"/>
</dbReference>
<comment type="caution">
    <text evidence="9">The sequence shown here is derived from an EMBL/GenBank/DDBJ whole genome shotgun (WGS) entry which is preliminary data.</text>
</comment>
<feature type="domain" description="TRAP C4-dicarboxylate transport system permease DctM subunit" evidence="8">
    <location>
        <begin position="7"/>
        <end position="414"/>
    </location>
</feature>
<keyword evidence="10" id="KW-1185">Reference proteome</keyword>
<protein>
    <recommendedName>
        <fullName evidence="7">TRAP transporter large permease protein</fullName>
    </recommendedName>
</protein>
<organism evidence="9 10">
    <name type="scientific">Nitratireductor arenosus</name>
    <dbReference type="NCBI Taxonomy" id="2682096"/>
    <lineage>
        <taxon>Bacteria</taxon>
        <taxon>Pseudomonadati</taxon>
        <taxon>Pseudomonadota</taxon>
        <taxon>Alphaproteobacteria</taxon>
        <taxon>Hyphomicrobiales</taxon>
        <taxon>Phyllobacteriaceae</taxon>
        <taxon>Nitratireductor</taxon>
    </lineage>
</organism>
<keyword evidence="2" id="KW-1003">Cell membrane</keyword>
<dbReference type="RefSeq" id="WP_156710856.1">
    <property type="nucleotide sequence ID" value="NZ_WPHG01000001.1"/>
</dbReference>
<dbReference type="InterPro" id="IPR010656">
    <property type="entry name" value="DctM"/>
</dbReference>
<comment type="function">
    <text evidence="7">Part of the tripartite ATP-independent periplasmic (TRAP) transport system.</text>
</comment>
<evidence type="ECO:0000256" key="6">
    <source>
        <dbReference type="ARBA" id="ARBA00023136"/>
    </source>
</evidence>
<dbReference type="PANTHER" id="PTHR33362">
    <property type="entry name" value="SIALIC ACID TRAP TRANSPORTER PERMEASE PROTEIN SIAT-RELATED"/>
    <property type="match status" value="1"/>
</dbReference>
<feature type="transmembrane region" description="Helical" evidence="7">
    <location>
        <begin position="397"/>
        <end position="417"/>
    </location>
</feature>
<evidence type="ECO:0000256" key="7">
    <source>
        <dbReference type="RuleBase" id="RU369079"/>
    </source>
</evidence>
<keyword evidence="5 7" id="KW-1133">Transmembrane helix</keyword>
<comment type="similarity">
    <text evidence="7">Belongs to the TRAP transporter large permease family.</text>
</comment>
<comment type="caution">
    <text evidence="7">Lacks conserved residue(s) required for the propagation of feature annotation.</text>
</comment>
<feature type="transmembrane region" description="Helical" evidence="7">
    <location>
        <begin position="353"/>
        <end position="377"/>
    </location>
</feature>
<dbReference type="PANTHER" id="PTHR33362:SF2">
    <property type="entry name" value="TRAP TRANSPORTER LARGE PERMEASE PROTEIN"/>
    <property type="match status" value="1"/>
</dbReference>
<dbReference type="AlphaFoldDB" id="A0A844QCX5"/>
<feature type="transmembrane region" description="Helical" evidence="7">
    <location>
        <begin position="210"/>
        <end position="232"/>
    </location>
</feature>
<evidence type="ECO:0000256" key="3">
    <source>
        <dbReference type="ARBA" id="ARBA00022519"/>
    </source>
</evidence>
<feature type="transmembrane region" description="Helical" evidence="7">
    <location>
        <begin position="269"/>
        <end position="291"/>
    </location>
</feature>
<dbReference type="GO" id="GO:0005886">
    <property type="term" value="C:plasma membrane"/>
    <property type="evidence" value="ECO:0007669"/>
    <property type="project" value="UniProtKB-SubCell"/>
</dbReference>
<evidence type="ECO:0000256" key="5">
    <source>
        <dbReference type="ARBA" id="ARBA00022989"/>
    </source>
</evidence>
<evidence type="ECO:0000256" key="2">
    <source>
        <dbReference type="ARBA" id="ARBA00022475"/>
    </source>
</evidence>
<evidence type="ECO:0000256" key="4">
    <source>
        <dbReference type="ARBA" id="ARBA00022692"/>
    </source>
</evidence>
<feature type="transmembrane region" description="Helical" evidence="7">
    <location>
        <begin position="238"/>
        <end position="257"/>
    </location>
</feature>
<evidence type="ECO:0000259" key="8">
    <source>
        <dbReference type="Pfam" id="PF06808"/>
    </source>
</evidence>
<dbReference type="Proteomes" id="UP000463224">
    <property type="component" value="Unassembled WGS sequence"/>
</dbReference>
<keyword evidence="7" id="KW-0813">Transport</keyword>
<feature type="transmembrane region" description="Helical" evidence="7">
    <location>
        <begin position="48"/>
        <end position="69"/>
    </location>
</feature>